<evidence type="ECO:0000256" key="2">
    <source>
        <dbReference type="ARBA" id="ARBA00022679"/>
    </source>
</evidence>
<dbReference type="SUPFAM" id="SSF53756">
    <property type="entry name" value="UDP-Glycosyltransferase/glycogen phosphorylase"/>
    <property type="match status" value="1"/>
</dbReference>
<evidence type="ECO:0000259" key="3">
    <source>
        <dbReference type="Pfam" id="PF00534"/>
    </source>
</evidence>
<sequence>MKIGIVCPYSFDAPGGVQVHILDLAQELRRRGHEVSVLAPGESANYRGVTLTGSGYKIRYNGSVAPLSLTRKSWQITQEWLNNGKFEVVHVHEPLAPSISLFTLLKASVPIVATHHTATVRSLAMQTVSPLVRRWIRACKGRIAVSNEARRTLIEHLGEDAVIIPNGVFTSSYREAQAKVEWEQTPQRPVFSFLGRLDEARKGLPVLLKAIPLVLARYPQARFLIAGRGEAPEAKELQIRYPENIELLGGVSDEEKAALFAGSTAYIAPQTGGESFGIVLVEAMAAGTLVVASDIEAFRLVLDDGKYGKLFHTGNPQDLADTLCAALENKKERDELAKAGQLGSQKFDWATVTNQIEEIYKLAALQSQIPAENYETRAKLLRSLHENAAPGFKKHALRKHYNQLVRYLQAGKTKNTWETSDYAEEHRQ</sequence>
<dbReference type="GO" id="GO:0016757">
    <property type="term" value="F:glycosyltransferase activity"/>
    <property type="evidence" value="ECO:0007669"/>
    <property type="project" value="UniProtKB-KW"/>
</dbReference>
<accession>C0W1Q7</accession>
<dbReference type="EC" id="2.4.-.-" evidence="5"/>
<dbReference type="InterPro" id="IPR028098">
    <property type="entry name" value="Glyco_trans_4-like_N"/>
</dbReference>
<reference evidence="5 6" key="1">
    <citation type="submission" date="2009-01" db="EMBL/GenBank/DDBJ databases">
        <authorList>
            <person name="Qin X."/>
            <person name="Bachman B."/>
            <person name="Battles P."/>
            <person name="Bell A."/>
            <person name="Bess C."/>
            <person name="Bickham C."/>
            <person name="Chaboub L."/>
            <person name="Chen D."/>
            <person name="Coyle M."/>
            <person name="Deiros D.R."/>
            <person name="Dinh H."/>
            <person name="Forbes L."/>
            <person name="Fowler G."/>
            <person name="Francisco L."/>
            <person name="Fu Q."/>
            <person name="Gubbala S."/>
            <person name="Hale W."/>
            <person name="Han Y."/>
            <person name="Hemphill L."/>
            <person name="Highlander S.K."/>
            <person name="Hirani K."/>
            <person name="Hogues M."/>
            <person name="Jackson L."/>
            <person name="Jakkamsetti A."/>
            <person name="Javaid M."/>
            <person name="Jiang H."/>
            <person name="Korchina V."/>
            <person name="Kovar C."/>
            <person name="Lara F."/>
            <person name="Lee S."/>
            <person name="Mata R."/>
            <person name="Mathew T."/>
            <person name="Moen C."/>
            <person name="Morales K."/>
            <person name="Munidasa M."/>
            <person name="Nazareth L."/>
            <person name="Ngo R."/>
            <person name="Nguyen L."/>
            <person name="Okwuonu G."/>
            <person name="Ongeri F."/>
            <person name="Patil S."/>
            <person name="Petrosino J."/>
            <person name="Pham C."/>
            <person name="Pham P."/>
            <person name="Pu L.-L."/>
            <person name="Puazo M."/>
            <person name="Raj R."/>
            <person name="Reid J."/>
            <person name="Rouhana J."/>
            <person name="Saada N."/>
            <person name="Shang Y."/>
            <person name="Simmons D."/>
            <person name="Thornton R."/>
            <person name="Warren J."/>
            <person name="Weissenberger G."/>
            <person name="Zhang J."/>
            <person name="Zhang L."/>
            <person name="Zhou C."/>
            <person name="Zhu D."/>
            <person name="Muzny D."/>
            <person name="Worley K."/>
            <person name="Gibbs R."/>
        </authorList>
    </citation>
    <scope>NUCLEOTIDE SEQUENCE [LARGE SCALE GENOMIC DNA]</scope>
    <source>
        <strain evidence="5 6">DSM 15436</strain>
    </source>
</reference>
<evidence type="ECO:0000313" key="6">
    <source>
        <dbReference type="Proteomes" id="UP000010301"/>
    </source>
</evidence>
<dbReference type="GO" id="GO:1901137">
    <property type="term" value="P:carbohydrate derivative biosynthetic process"/>
    <property type="evidence" value="ECO:0007669"/>
    <property type="project" value="UniProtKB-ARBA"/>
</dbReference>
<evidence type="ECO:0000313" key="5">
    <source>
        <dbReference type="EMBL" id="EEH63423.1"/>
    </source>
</evidence>
<dbReference type="CDD" id="cd03801">
    <property type="entry name" value="GT4_PimA-like"/>
    <property type="match status" value="1"/>
</dbReference>
<dbReference type="Pfam" id="PF13439">
    <property type="entry name" value="Glyco_transf_4"/>
    <property type="match status" value="1"/>
</dbReference>
<feature type="domain" description="Glycosyl transferase family 1" evidence="3">
    <location>
        <begin position="185"/>
        <end position="341"/>
    </location>
</feature>
<dbReference type="STRING" id="525245.HMPREF0044_1347"/>
<dbReference type="OrthoDB" id="5240531at2"/>
<dbReference type="Pfam" id="PF00534">
    <property type="entry name" value="Glycos_transf_1"/>
    <property type="match status" value="1"/>
</dbReference>
<organism evidence="5 6">
    <name type="scientific">Gleimia coleocanis DSM 15436</name>
    <dbReference type="NCBI Taxonomy" id="525245"/>
    <lineage>
        <taxon>Bacteria</taxon>
        <taxon>Bacillati</taxon>
        <taxon>Actinomycetota</taxon>
        <taxon>Actinomycetes</taxon>
        <taxon>Actinomycetales</taxon>
        <taxon>Actinomycetaceae</taxon>
        <taxon>Gleimia</taxon>
    </lineage>
</organism>
<dbReference type="Gene3D" id="3.40.50.2000">
    <property type="entry name" value="Glycogen Phosphorylase B"/>
    <property type="match status" value="2"/>
</dbReference>
<name>C0W1Q7_9ACTO</name>
<dbReference type="InterPro" id="IPR001296">
    <property type="entry name" value="Glyco_trans_1"/>
</dbReference>
<evidence type="ECO:0000259" key="4">
    <source>
        <dbReference type="Pfam" id="PF13439"/>
    </source>
</evidence>
<dbReference type="RefSeq" id="WP_006546205.1">
    <property type="nucleotide sequence ID" value="NZ_DS999540.1"/>
</dbReference>
<dbReference type="Proteomes" id="UP000010301">
    <property type="component" value="Unassembled WGS sequence"/>
</dbReference>
<dbReference type="eggNOG" id="COG0438">
    <property type="taxonomic scope" value="Bacteria"/>
</dbReference>
<gene>
    <name evidence="5" type="ORF">HMPREF0044_1347</name>
</gene>
<dbReference type="EMBL" id="ACFG01000034">
    <property type="protein sequence ID" value="EEH63423.1"/>
    <property type="molecule type" value="Genomic_DNA"/>
</dbReference>
<feature type="domain" description="Glycosyltransferase subfamily 4-like N-terminal" evidence="4">
    <location>
        <begin position="14"/>
        <end position="170"/>
    </location>
</feature>
<comment type="caution">
    <text evidence="5">The sequence shown here is derived from an EMBL/GenBank/DDBJ whole genome shotgun (WGS) entry which is preliminary data.</text>
</comment>
<keyword evidence="6" id="KW-1185">Reference proteome</keyword>
<dbReference type="PANTHER" id="PTHR45947:SF3">
    <property type="entry name" value="SULFOQUINOVOSYL TRANSFERASE SQD2"/>
    <property type="match status" value="1"/>
</dbReference>
<evidence type="ECO:0000256" key="1">
    <source>
        <dbReference type="ARBA" id="ARBA00022676"/>
    </source>
</evidence>
<dbReference type="InterPro" id="IPR050194">
    <property type="entry name" value="Glycosyltransferase_grp1"/>
</dbReference>
<dbReference type="HOGENOM" id="CLU_009583_2_1_11"/>
<proteinExistence type="predicted"/>
<protein>
    <submittedName>
        <fullName evidence="5">Glycosyltransferase, group 1 family protein</fullName>
        <ecNumber evidence="5">2.4.-.-</ecNumber>
    </submittedName>
</protein>
<keyword evidence="2 5" id="KW-0808">Transferase</keyword>
<keyword evidence="1 5" id="KW-0328">Glycosyltransferase</keyword>
<dbReference type="PANTHER" id="PTHR45947">
    <property type="entry name" value="SULFOQUINOVOSYL TRANSFERASE SQD2"/>
    <property type="match status" value="1"/>
</dbReference>
<dbReference type="AlphaFoldDB" id="C0W1Q7"/>